<feature type="domain" description="SHSP" evidence="4">
    <location>
        <begin position="42"/>
        <end position="153"/>
    </location>
</feature>
<dbReference type="EMBL" id="PXZH01000001">
    <property type="protein sequence ID" value="RST89852.1"/>
    <property type="molecule type" value="Genomic_DNA"/>
</dbReference>
<reference evidence="5 6" key="1">
    <citation type="submission" date="2018-03" db="EMBL/GenBank/DDBJ databases">
        <authorList>
            <person name="Gulvik C.A."/>
        </authorList>
    </citation>
    <scope>NUCLEOTIDE SEQUENCE [LARGE SCALE GENOMIC DNA]</scope>
    <source>
        <strain evidence="5 6">JCM 31581</strain>
    </source>
</reference>
<keyword evidence="6" id="KW-1185">Reference proteome</keyword>
<name>A0A3S0AY62_9ENTE</name>
<evidence type="ECO:0000256" key="1">
    <source>
        <dbReference type="PROSITE-ProRule" id="PRU00285"/>
    </source>
</evidence>
<protein>
    <recommendedName>
        <fullName evidence="4">SHSP domain-containing protein</fullName>
    </recommendedName>
</protein>
<accession>A0A3S0AY62</accession>
<dbReference type="PANTHER" id="PTHR11527">
    <property type="entry name" value="HEAT-SHOCK PROTEIN 20 FAMILY MEMBER"/>
    <property type="match status" value="1"/>
</dbReference>
<dbReference type="InterPro" id="IPR002068">
    <property type="entry name" value="A-crystallin/Hsp20_dom"/>
</dbReference>
<feature type="region of interest" description="Disordered" evidence="3">
    <location>
        <begin position="89"/>
        <end position="114"/>
    </location>
</feature>
<feature type="compositionally biased region" description="Basic and acidic residues" evidence="3">
    <location>
        <begin position="93"/>
        <end position="109"/>
    </location>
</feature>
<dbReference type="SUPFAM" id="SSF49764">
    <property type="entry name" value="HSP20-like chaperones"/>
    <property type="match status" value="1"/>
</dbReference>
<proteinExistence type="inferred from homology"/>
<gene>
    <name evidence="5" type="ORF">C7P63_01875</name>
</gene>
<evidence type="ECO:0000313" key="6">
    <source>
        <dbReference type="Proteomes" id="UP000277864"/>
    </source>
</evidence>
<dbReference type="RefSeq" id="WP_125942464.1">
    <property type="nucleotide sequence ID" value="NZ_PXZH01000001.1"/>
</dbReference>
<comment type="similarity">
    <text evidence="1 2">Belongs to the small heat shock protein (HSP20) family.</text>
</comment>
<dbReference type="CDD" id="cd06471">
    <property type="entry name" value="ACD_LpsHSP_like"/>
    <property type="match status" value="1"/>
</dbReference>
<dbReference type="OrthoDB" id="9811615at2"/>
<dbReference type="InterPro" id="IPR031107">
    <property type="entry name" value="Small_HSP"/>
</dbReference>
<dbReference type="Pfam" id="PF00011">
    <property type="entry name" value="HSP20"/>
    <property type="match status" value="1"/>
</dbReference>
<evidence type="ECO:0000313" key="5">
    <source>
        <dbReference type="EMBL" id="RST89852.1"/>
    </source>
</evidence>
<comment type="caution">
    <text evidence="5">The sequence shown here is derived from an EMBL/GenBank/DDBJ whole genome shotgun (WGS) entry which is preliminary data.</text>
</comment>
<organism evidence="5 6">
    <name type="scientific">Vagococcus humatus</name>
    <dbReference type="NCBI Taxonomy" id="1889241"/>
    <lineage>
        <taxon>Bacteria</taxon>
        <taxon>Bacillati</taxon>
        <taxon>Bacillota</taxon>
        <taxon>Bacilli</taxon>
        <taxon>Lactobacillales</taxon>
        <taxon>Enterococcaceae</taxon>
        <taxon>Vagococcus</taxon>
    </lineage>
</organism>
<dbReference type="InterPro" id="IPR008978">
    <property type="entry name" value="HSP20-like_chaperone"/>
</dbReference>
<sequence length="153" mass="17459">MKNEMMKDSNGVPMFDAFSTDPFFDSIGRDFFRSVMANNPTLQHFSHFMSTDIQEKDNGYVMYIDMPGFKKEDISLTYVSGILTVSGTRHTHQSKETSEHRFVRNERSTGHASRSYHIGQIDPSQIDATYEAGILTIQLPYMKEAIKGNIPIH</sequence>
<dbReference type="Gene3D" id="2.60.40.790">
    <property type="match status" value="1"/>
</dbReference>
<dbReference type="PROSITE" id="PS01031">
    <property type="entry name" value="SHSP"/>
    <property type="match status" value="1"/>
</dbReference>
<dbReference type="Proteomes" id="UP000277864">
    <property type="component" value="Unassembled WGS sequence"/>
</dbReference>
<dbReference type="AlphaFoldDB" id="A0A3S0AY62"/>
<evidence type="ECO:0000256" key="3">
    <source>
        <dbReference type="SAM" id="MobiDB-lite"/>
    </source>
</evidence>
<evidence type="ECO:0000256" key="2">
    <source>
        <dbReference type="RuleBase" id="RU003616"/>
    </source>
</evidence>
<evidence type="ECO:0000259" key="4">
    <source>
        <dbReference type="PROSITE" id="PS01031"/>
    </source>
</evidence>